<name>A0AC35GVJ6_9BILA</name>
<accession>A0AC35GVJ6</accession>
<protein>
    <submittedName>
        <fullName evidence="2">Uncharacterized protein</fullName>
    </submittedName>
</protein>
<reference evidence="2" key="1">
    <citation type="submission" date="2022-11" db="UniProtKB">
        <authorList>
            <consortium name="WormBaseParasite"/>
        </authorList>
    </citation>
    <scope>IDENTIFICATION</scope>
</reference>
<dbReference type="WBParaSite" id="PS1159_v2.g9135.t1">
    <property type="protein sequence ID" value="PS1159_v2.g9135.t1"/>
    <property type="gene ID" value="PS1159_v2.g9135"/>
</dbReference>
<proteinExistence type="predicted"/>
<organism evidence="1 2">
    <name type="scientific">Panagrolaimus sp. PS1159</name>
    <dbReference type="NCBI Taxonomy" id="55785"/>
    <lineage>
        <taxon>Eukaryota</taxon>
        <taxon>Metazoa</taxon>
        <taxon>Ecdysozoa</taxon>
        <taxon>Nematoda</taxon>
        <taxon>Chromadorea</taxon>
        <taxon>Rhabditida</taxon>
        <taxon>Tylenchina</taxon>
        <taxon>Panagrolaimomorpha</taxon>
        <taxon>Panagrolaimoidea</taxon>
        <taxon>Panagrolaimidae</taxon>
        <taxon>Panagrolaimus</taxon>
    </lineage>
</organism>
<evidence type="ECO:0000313" key="1">
    <source>
        <dbReference type="Proteomes" id="UP000887580"/>
    </source>
</evidence>
<dbReference type="Proteomes" id="UP000887580">
    <property type="component" value="Unplaced"/>
</dbReference>
<evidence type="ECO:0000313" key="2">
    <source>
        <dbReference type="WBParaSite" id="PS1159_v2.g9135.t1"/>
    </source>
</evidence>
<sequence length="307" mass="35036">MEIVKNFLIFIFLFLNKVHCQSGGGGGGTFAELLTRCEANSTLPECQPKSTTTPKPKPTPKFAPEPVLNVTMSTTTLEPTTVETTLNPLLGTTVQPAPVLVIDNPFPKNLVIFCQLRTKLQRDRFCFGNLDAFLIACPKGNPPLHLVPFCYGFQDKCNKISYPSDTWCVEEYRKYERFCKKRGRYNCTNSDKWCNGAYDFSCHCEPYTCLAKKYGLATAEWCQRYELYCDAEQREATSENLLNLLQSSVNVHKQCLLYLNIARTICIPFRVDFDFDRCIKFLFDCELISTFEKEDLYFGRAPPLGTQ</sequence>